<protein>
    <submittedName>
        <fullName evidence="1">Putative secreted protein</fullName>
    </submittedName>
</protein>
<proteinExistence type="predicted"/>
<dbReference type="EMBL" id="GIIL01007214">
    <property type="protein sequence ID" value="NOV50940.1"/>
    <property type="molecule type" value="Transcribed_RNA"/>
</dbReference>
<dbReference type="AlphaFoldDB" id="A0A6M2DZ04"/>
<evidence type="ECO:0000313" key="1">
    <source>
        <dbReference type="EMBL" id="NOV50940.1"/>
    </source>
</evidence>
<name>A0A6M2DZ04_XENCH</name>
<sequence length="81" mass="9613">MVGVTNGSTCCVWESIRILLIRMMITTVSFARLIHHYLIIKNKTHNPRVTRMPICRVPRKAMSWKRRKVCLEHKVLKVIIW</sequence>
<organism evidence="1">
    <name type="scientific">Xenopsylla cheopis</name>
    <name type="common">Oriental rat flea</name>
    <name type="synonym">Pulex cheopis</name>
    <dbReference type="NCBI Taxonomy" id="163159"/>
    <lineage>
        <taxon>Eukaryota</taxon>
        <taxon>Metazoa</taxon>
        <taxon>Ecdysozoa</taxon>
        <taxon>Arthropoda</taxon>
        <taxon>Hexapoda</taxon>
        <taxon>Insecta</taxon>
        <taxon>Pterygota</taxon>
        <taxon>Neoptera</taxon>
        <taxon>Endopterygota</taxon>
        <taxon>Siphonaptera</taxon>
        <taxon>Pulicidae</taxon>
        <taxon>Xenopsyllinae</taxon>
        <taxon>Xenopsylla</taxon>
    </lineage>
</organism>
<reference evidence="1" key="1">
    <citation type="submission" date="2020-03" db="EMBL/GenBank/DDBJ databases">
        <title>Transcriptomic Profiling of the Digestive Tract of the Rat Flea, Xenopsylla cheopis, Following Blood Feeding and Infection with Yersinia pestis.</title>
        <authorList>
            <person name="Bland D.M."/>
            <person name="Martens C.A."/>
            <person name="Virtaneva K."/>
            <person name="Kanakabandi K."/>
            <person name="Long D."/>
            <person name="Rosenke R."/>
            <person name="Saturday G.A."/>
            <person name="Hoyt F.H."/>
            <person name="Bruno D.P."/>
            <person name="Ribeiro J.M.C."/>
            <person name="Hinnebusch J."/>
        </authorList>
    </citation>
    <scope>NUCLEOTIDE SEQUENCE</scope>
</reference>
<accession>A0A6M2DZ04</accession>